<comment type="caution">
    <text evidence="1">The sequence shown here is derived from an EMBL/GenBank/DDBJ whole genome shotgun (WGS) entry which is preliminary data.</text>
</comment>
<gene>
    <name evidence="1" type="ORF">RHMOL_Rhmol06G0078200</name>
</gene>
<reference evidence="1" key="1">
    <citation type="submission" date="2022-02" db="EMBL/GenBank/DDBJ databases">
        <title>Plant Genome Project.</title>
        <authorList>
            <person name="Zhang R.-G."/>
        </authorList>
    </citation>
    <scope>NUCLEOTIDE SEQUENCE</scope>
    <source>
        <strain evidence="1">AT1</strain>
    </source>
</reference>
<organism evidence="1 2">
    <name type="scientific">Rhododendron molle</name>
    <name type="common">Chinese azalea</name>
    <name type="synonym">Azalea mollis</name>
    <dbReference type="NCBI Taxonomy" id="49168"/>
    <lineage>
        <taxon>Eukaryota</taxon>
        <taxon>Viridiplantae</taxon>
        <taxon>Streptophyta</taxon>
        <taxon>Embryophyta</taxon>
        <taxon>Tracheophyta</taxon>
        <taxon>Spermatophyta</taxon>
        <taxon>Magnoliopsida</taxon>
        <taxon>eudicotyledons</taxon>
        <taxon>Gunneridae</taxon>
        <taxon>Pentapetalae</taxon>
        <taxon>asterids</taxon>
        <taxon>Ericales</taxon>
        <taxon>Ericaceae</taxon>
        <taxon>Ericoideae</taxon>
        <taxon>Rhodoreae</taxon>
        <taxon>Rhododendron</taxon>
    </lineage>
</organism>
<name>A0ACC0N9V7_RHOML</name>
<protein>
    <submittedName>
        <fullName evidence="1">Uncharacterized protein</fullName>
    </submittedName>
</protein>
<evidence type="ECO:0000313" key="2">
    <source>
        <dbReference type="Proteomes" id="UP001062846"/>
    </source>
</evidence>
<sequence>MESEGTSQSERMSRKRKHDRRLWTFAEEQALLAAMMESICDKYRAHNGFKPGYFNEVEKELKKILPGTTLKAQPNIESKVKNWKVQYAVILDITRRSGFGWNHTTNSIVVDDENVWKEYEKSNPKAKGLNGKSFPMYESWQFLFGRDRATGELAEDAAEVEEVVETYQNDANIEVDDMLNECYTPTFANGDTVFPRDTPFVDMSTSSGTPTSNAIPAAPRTNANTPRSNANTPTSNVVPGRPKKKAKVHANEASMHVAMANLLGESNTAFNKIADAVGYEDRLSAKREKVFTELMKLDLEMIDRFALNTMIVSAEENVDTFYGIPENYKQAWVEAVLSGQIKLKTTPVLVLQSGQCLAGCITVLDFAMSSEDKQYYWVVFVGRRPGIYTSWETTGLQVNGYSGNLFKRYTTFDEAEGALLQFHEERYRLLQMQSVRTAHQSSDDASTSISSLQVQRQQSLSTTFVLGIFLGFVTCILFALLLDSE</sequence>
<evidence type="ECO:0000313" key="1">
    <source>
        <dbReference type="EMBL" id="KAI8550102.1"/>
    </source>
</evidence>
<accession>A0ACC0N9V7</accession>
<dbReference type="Proteomes" id="UP001062846">
    <property type="component" value="Chromosome 6"/>
</dbReference>
<proteinExistence type="predicted"/>
<keyword evidence="2" id="KW-1185">Reference proteome</keyword>
<dbReference type="EMBL" id="CM046393">
    <property type="protein sequence ID" value="KAI8550102.1"/>
    <property type="molecule type" value="Genomic_DNA"/>
</dbReference>